<dbReference type="Proteomes" id="UP000886886">
    <property type="component" value="Unassembled WGS sequence"/>
</dbReference>
<dbReference type="AlphaFoldDB" id="A0A9D0ZVD2"/>
<organism evidence="1 2">
    <name type="scientific">Candidatus Limivivens merdigallinarum</name>
    <dbReference type="NCBI Taxonomy" id="2840859"/>
    <lineage>
        <taxon>Bacteria</taxon>
        <taxon>Bacillati</taxon>
        <taxon>Bacillota</taxon>
        <taxon>Clostridia</taxon>
        <taxon>Lachnospirales</taxon>
        <taxon>Lachnospiraceae</taxon>
        <taxon>Lachnospiraceae incertae sedis</taxon>
        <taxon>Candidatus Limivivens</taxon>
    </lineage>
</organism>
<accession>A0A9D0ZVD2</accession>
<proteinExistence type="predicted"/>
<name>A0A9D0ZVD2_9FIRM</name>
<dbReference type="EMBL" id="DVFT01000042">
    <property type="protein sequence ID" value="HIQ95520.1"/>
    <property type="molecule type" value="Genomic_DNA"/>
</dbReference>
<dbReference type="SUPFAM" id="SSF82171">
    <property type="entry name" value="DPP6 N-terminal domain-like"/>
    <property type="match status" value="1"/>
</dbReference>
<sequence length="822" mass="92111">MKRIIIRIAILLVVFVGTAVGVSFYLNQDTVSTTQTMKAASFPLVYMNNGGSQLNCLHGYVKEMDVTAMRDTLTPLEDDRSLSIQIETFDNKIGDLTFEVMSSDGTEVLERTKVNQTEQSGEYINAVLDIQTQLLINTEYVLKLNVSVGEKTLYYYTRLIYESNLHTKDYLDFATGFYERCVNKNGLDEISAYIEPDETGDNTTLAFTNIHSTMDQLSFASLSPTAYYKPIPSLKEINETTATIVMDYMVSAQSDSGETELYYVSEYYRMLYTEERIRLLDFERTMQEIFDPEKEDVLMDGGINLGIAGRDINYKSDSSGSYYAFVQAGALWMYRMPENELVQVFSFPQESGSDARDTYDQNEITIVDIDDGGNMYFLVSGYMNRGEHEGESGVAVYYYDAATYTIRECLFVDTKRNYELLVRDVNSLAYISQDRTEFFILVDGSIYAINLETRQTEILSSGIAPDCFVSSDTGAHAAWLKENEAYGSRTIVVMDLDTREMTEISCEDMEYIRLLGFMGEDVIYGIADAADVNTEHEGMEQFPMKEIVIANAAGEVQLDYSQSGYYVMGVTLDDKMITMARATKENGEFVDADEDHIVNSAEEESRDYGISTYTTTRKQTETVLNVNGSLASSDTPQIIRCSEVIQEGSRTIILETSEKEDVYYVYAKGRLKSVYTSIGAAVKDADENLGVVVDGSMQNVWERGNKETKITLDISTIPDIMKECSLDPAAIEEGTGCTALDLSGCTLDSVLYYVSQGTPVVAKTPVTDQTPQGVVLIIGYDEYNTLLVNPGESEFFYYGINDSTALFEEAGNIFMTYWDPIS</sequence>
<comment type="caution">
    <text evidence="1">The sequence shown here is derived from an EMBL/GenBank/DDBJ whole genome shotgun (WGS) entry which is preliminary data.</text>
</comment>
<evidence type="ECO:0000313" key="2">
    <source>
        <dbReference type="Proteomes" id="UP000886886"/>
    </source>
</evidence>
<reference evidence="1" key="1">
    <citation type="submission" date="2020-10" db="EMBL/GenBank/DDBJ databases">
        <authorList>
            <person name="Gilroy R."/>
        </authorList>
    </citation>
    <scope>NUCLEOTIDE SEQUENCE</scope>
    <source>
        <strain evidence="1">ChiSjej3B21-11622</strain>
    </source>
</reference>
<protein>
    <submittedName>
        <fullName evidence="1">Uncharacterized protein</fullName>
    </submittedName>
</protein>
<gene>
    <name evidence="1" type="ORF">IAB26_03060</name>
</gene>
<evidence type="ECO:0000313" key="1">
    <source>
        <dbReference type="EMBL" id="HIQ95520.1"/>
    </source>
</evidence>
<reference evidence="1" key="2">
    <citation type="journal article" date="2021" name="PeerJ">
        <title>Extensive microbial diversity within the chicken gut microbiome revealed by metagenomics and culture.</title>
        <authorList>
            <person name="Gilroy R."/>
            <person name="Ravi A."/>
            <person name="Getino M."/>
            <person name="Pursley I."/>
            <person name="Horton D.L."/>
            <person name="Alikhan N.F."/>
            <person name="Baker D."/>
            <person name="Gharbi K."/>
            <person name="Hall N."/>
            <person name="Watson M."/>
            <person name="Adriaenssens E.M."/>
            <person name="Foster-Nyarko E."/>
            <person name="Jarju S."/>
            <person name="Secka A."/>
            <person name="Antonio M."/>
            <person name="Oren A."/>
            <person name="Chaudhuri R.R."/>
            <person name="La Ragione R."/>
            <person name="Hildebrand F."/>
            <person name="Pallen M.J."/>
        </authorList>
    </citation>
    <scope>NUCLEOTIDE SEQUENCE</scope>
    <source>
        <strain evidence="1">ChiSjej3B21-11622</strain>
    </source>
</reference>